<dbReference type="AlphaFoldDB" id="A0AAV2P9Y1"/>
<evidence type="ECO:0000256" key="1">
    <source>
        <dbReference type="PROSITE-ProRule" id="PRU00453"/>
    </source>
</evidence>
<dbReference type="EMBL" id="OZ034832">
    <property type="protein sequence ID" value="CAL1689342.1"/>
    <property type="molecule type" value="Genomic_DNA"/>
</dbReference>
<keyword evidence="1" id="KW-0479">Metal-binding</keyword>
<dbReference type="CDD" id="cd23024">
    <property type="entry name" value="zf-HIT_ZNHIT2-3"/>
    <property type="match status" value="1"/>
</dbReference>
<sequence length="134" mass="15318">MTNKKCCICEKEAAPYKCPTCKEPYCSVTCCKEHKNQTCEPPKLPEEPIKHESIREYKFPTEDTVLVEKLQQLQYSKELKECLKRPDLRDIMKAVLNNPNPTEAIASAMRMPLFVEMADVCLKIVEPPDAAKPC</sequence>
<feature type="domain" description="HIT-type" evidence="2">
    <location>
        <begin position="6"/>
        <end position="39"/>
    </location>
</feature>
<keyword evidence="1" id="KW-0862">Zinc</keyword>
<dbReference type="GO" id="GO:0008270">
    <property type="term" value="F:zinc ion binding"/>
    <property type="evidence" value="ECO:0007669"/>
    <property type="project" value="UniProtKB-UniRule"/>
</dbReference>
<organism evidence="3 4">
    <name type="scientific">Lasius platythorax</name>
    <dbReference type="NCBI Taxonomy" id="488582"/>
    <lineage>
        <taxon>Eukaryota</taxon>
        <taxon>Metazoa</taxon>
        <taxon>Ecdysozoa</taxon>
        <taxon>Arthropoda</taxon>
        <taxon>Hexapoda</taxon>
        <taxon>Insecta</taxon>
        <taxon>Pterygota</taxon>
        <taxon>Neoptera</taxon>
        <taxon>Endopterygota</taxon>
        <taxon>Hymenoptera</taxon>
        <taxon>Apocrita</taxon>
        <taxon>Aculeata</taxon>
        <taxon>Formicoidea</taxon>
        <taxon>Formicidae</taxon>
        <taxon>Formicinae</taxon>
        <taxon>Lasius</taxon>
        <taxon>Lasius</taxon>
    </lineage>
</organism>
<evidence type="ECO:0000313" key="3">
    <source>
        <dbReference type="EMBL" id="CAL1689342.1"/>
    </source>
</evidence>
<dbReference type="InterPro" id="IPR007529">
    <property type="entry name" value="Znf_HIT"/>
</dbReference>
<name>A0AAV2P9Y1_9HYME</name>
<accession>A0AAV2P9Y1</accession>
<dbReference type="Pfam" id="PF21373">
    <property type="entry name" value="ZNHIT3_C"/>
    <property type="match status" value="1"/>
</dbReference>
<dbReference type="Gene3D" id="3.30.60.190">
    <property type="match status" value="1"/>
</dbReference>
<evidence type="ECO:0000313" key="4">
    <source>
        <dbReference type="Proteomes" id="UP001497644"/>
    </source>
</evidence>
<dbReference type="PROSITE" id="PS51083">
    <property type="entry name" value="ZF_HIT"/>
    <property type="match status" value="1"/>
</dbReference>
<gene>
    <name evidence="3" type="ORF">LPLAT_LOCUS14288</name>
</gene>
<dbReference type="SUPFAM" id="SSF144232">
    <property type="entry name" value="HIT/MYND zinc finger-like"/>
    <property type="match status" value="1"/>
</dbReference>
<reference evidence="3" key="1">
    <citation type="submission" date="2024-04" db="EMBL/GenBank/DDBJ databases">
        <authorList>
            <consortium name="Molecular Ecology Group"/>
        </authorList>
    </citation>
    <scope>NUCLEOTIDE SEQUENCE</scope>
</reference>
<dbReference type="InterPro" id="IPR048371">
    <property type="entry name" value="ZNHIT3_C"/>
</dbReference>
<keyword evidence="1" id="KW-0863">Zinc-finger</keyword>
<evidence type="ECO:0000259" key="2">
    <source>
        <dbReference type="PROSITE" id="PS51083"/>
    </source>
</evidence>
<protein>
    <recommendedName>
        <fullName evidence="2">HIT-type domain-containing protein</fullName>
    </recommendedName>
</protein>
<proteinExistence type="predicted"/>
<dbReference type="Pfam" id="PF04438">
    <property type="entry name" value="zf-HIT"/>
    <property type="match status" value="1"/>
</dbReference>
<dbReference type="Proteomes" id="UP001497644">
    <property type="component" value="Chromosome 9"/>
</dbReference>
<keyword evidence="4" id="KW-1185">Reference proteome</keyword>